<dbReference type="InterPro" id="IPR011009">
    <property type="entry name" value="Kinase-like_dom_sf"/>
</dbReference>
<dbReference type="PROSITE" id="PS50011">
    <property type="entry name" value="PROTEIN_KINASE_DOM"/>
    <property type="match status" value="1"/>
</dbReference>
<dbReference type="InterPro" id="IPR044093">
    <property type="entry name" value="STKc_CDK10"/>
</dbReference>
<sequence>MTTENDDNYIEKVVLYSFKNPCEPVECPNLPFIGSCRSVAEFQKLNRVGEGTYGVVYRAKDSTTGQIVALKRVRMDKEKEGLPISSLREINLLMRIKHKNIVKLKEVVVGRPLEYIFLVMEYCEHDLAGLLDNMLTPFTESQVKCLLIQLLLGTEYLHNNFIIHRDIKMSNLLMTNNGTLKIADFGLARTFGKSGKLMTPVVVTLWYRSPELLLGSRLHSPKVDIWAIGCVMGELLLCKPLMPGKSEINQMQLIIDLLGSPNEKIWPGFVNLPGAKNFQFKHQPYNNVKQRFPWLSSSGVSLMNSMFTFDPEQRISAQDCLESSYFKDKPLPIEKSLMPTFPEHRNFRGIWKEEKAGASEVSKNKYECKIKTKVTKKLAQHLKFKNSYKK</sequence>
<protein>
    <submittedName>
        <fullName evidence="11">Cyclin-dependent kinase 10 isoform X1</fullName>
    </submittedName>
</protein>
<keyword evidence="5 11" id="KW-0418">Kinase</keyword>
<reference evidence="11" key="1">
    <citation type="submission" date="2025-08" db="UniProtKB">
        <authorList>
            <consortium name="RefSeq"/>
        </authorList>
    </citation>
    <scope>IDENTIFICATION</scope>
</reference>
<dbReference type="PANTHER" id="PTHR24056:SF508">
    <property type="entry name" value="CYCLIN-DEPENDENT KINASE 10"/>
    <property type="match status" value="1"/>
</dbReference>
<dbReference type="InterPro" id="IPR017441">
    <property type="entry name" value="Protein_kinase_ATP_BS"/>
</dbReference>
<evidence type="ECO:0000256" key="3">
    <source>
        <dbReference type="ARBA" id="ARBA00022679"/>
    </source>
</evidence>
<dbReference type="Gene3D" id="3.30.200.20">
    <property type="entry name" value="Phosphorylase Kinase, domain 1"/>
    <property type="match status" value="1"/>
</dbReference>
<comment type="similarity">
    <text evidence="1">Belongs to the protein kinase superfamily. CMGC Ser/Thr protein kinase family. CDC2/CDKX subfamily.</text>
</comment>
<accession>A0ABM4BJA9</accession>
<evidence type="ECO:0000313" key="11">
    <source>
        <dbReference type="RefSeq" id="XP_065649129.1"/>
    </source>
</evidence>
<dbReference type="Proteomes" id="UP001652625">
    <property type="component" value="Chromosome 03"/>
</dbReference>
<dbReference type="CDD" id="cd07845">
    <property type="entry name" value="STKc_CDK10"/>
    <property type="match status" value="1"/>
</dbReference>
<feature type="domain" description="Protein kinase" evidence="9">
    <location>
        <begin position="42"/>
        <end position="326"/>
    </location>
</feature>
<evidence type="ECO:0000256" key="8">
    <source>
        <dbReference type="RuleBase" id="RU000304"/>
    </source>
</evidence>
<gene>
    <name evidence="11" type="primary">LOC100208988</name>
</gene>
<organism evidence="10 11">
    <name type="scientific">Hydra vulgaris</name>
    <name type="common">Hydra</name>
    <name type="synonym">Hydra attenuata</name>
    <dbReference type="NCBI Taxonomy" id="6087"/>
    <lineage>
        <taxon>Eukaryota</taxon>
        <taxon>Metazoa</taxon>
        <taxon>Cnidaria</taxon>
        <taxon>Hydrozoa</taxon>
        <taxon>Hydroidolina</taxon>
        <taxon>Anthoathecata</taxon>
        <taxon>Aplanulata</taxon>
        <taxon>Hydridae</taxon>
        <taxon>Hydra</taxon>
    </lineage>
</organism>
<dbReference type="GO" id="GO:0016301">
    <property type="term" value="F:kinase activity"/>
    <property type="evidence" value="ECO:0007669"/>
    <property type="project" value="UniProtKB-KW"/>
</dbReference>
<dbReference type="InterPro" id="IPR008271">
    <property type="entry name" value="Ser/Thr_kinase_AS"/>
</dbReference>
<name>A0ABM4BJA9_HYDVU</name>
<evidence type="ECO:0000256" key="6">
    <source>
        <dbReference type="ARBA" id="ARBA00022840"/>
    </source>
</evidence>
<dbReference type="Gene3D" id="1.10.510.10">
    <property type="entry name" value="Transferase(Phosphotransferase) domain 1"/>
    <property type="match status" value="1"/>
</dbReference>
<dbReference type="SUPFAM" id="SSF56112">
    <property type="entry name" value="Protein kinase-like (PK-like)"/>
    <property type="match status" value="1"/>
</dbReference>
<evidence type="ECO:0000256" key="1">
    <source>
        <dbReference type="ARBA" id="ARBA00006485"/>
    </source>
</evidence>
<dbReference type="RefSeq" id="XP_065649129.1">
    <property type="nucleotide sequence ID" value="XM_065793057.1"/>
</dbReference>
<keyword evidence="6 7" id="KW-0067">ATP-binding</keyword>
<dbReference type="PROSITE" id="PS00107">
    <property type="entry name" value="PROTEIN_KINASE_ATP"/>
    <property type="match status" value="1"/>
</dbReference>
<dbReference type="InterPro" id="IPR050108">
    <property type="entry name" value="CDK"/>
</dbReference>
<proteinExistence type="inferred from homology"/>
<evidence type="ECO:0000259" key="9">
    <source>
        <dbReference type="PROSITE" id="PS50011"/>
    </source>
</evidence>
<dbReference type="PANTHER" id="PTHR24056">
    <property type="entry name" value="CELL DIVISION PROTEIN KINASE"/>
    <property type="match status" value="1"/>
</dbReference>
<evidence type="ECO:0000256" key="5">
    <source>
        <dbReference type="ARBA" id="ARBA00022777"/>
    </source>
</evidence>
<feature type="binding site" evidence="7">
    <location>
        <position position="71"/>
    </location>
    <ligand>
        <name>ATP</name>
        <dbReference type="ChEBI" id="CHEBI:30616"/>
    </ligand>
</feature>
<keyword evidence="2 8" id="KW-0723">Serine/threonine-protein kinase</keyword>
<dbReference type="GeneID" id="100208988"/>
<dbReference type="InterPro" id="IPR000719">
    <property type="entry name" value="Prot_kinase_dom"/>
</dbReference>
<keyword evidence="10" id="KW-1185">Reference proteome</keyword>
<evidence type="ECO:0000256" key="2">
    <source>
        <dbReference type="ARBA" id="ARBA00022527"/>
    </source>
</evidence>
<evidence type="ECO:0000313" key="10">
    <source>
        <dbReference type="Proteomes" id="UP001652625"/>
    </source>
</evidence>
<dbReference type="PROSITE" id="PS00108">
    <property type="entry name" value="PROTEIN_KINASE_ST"/>
    <property type="match status" value="1"/>
</dbReference>
<dbReference type="SMART" id="SM00220">
    <property type="entry name" value="S_TKc"/>
    <property type="match status" value="1"/>
</dbReference>
<evidence type="ECO:0000256" key="4">
    <source>
        <dbReference type="ARBA" id="ARBA00022741"/>
    </source>
</evidence>
<evidence type="ECO:0000256" key="7">
    <source>
        <dbReference type="PROSITE-ProRule" id="PRU10141"/>
    </source>
</evidence>
<dbReference type="Pfam" id="PF00069">
    <property type="entry name" value="Pkinase"/>
    <property type="match status" value="1"/>
</dbReference>
<keyword evidence="4 7" id="KW-0547">Nucleotide-binding</keyword>
<keyword evidence="3" id="KW-0808">Transferase</keyword>